<organism evidence="1">
    <name type="scientific">freshwater metagenome</name>
    <dbReference type="NCBI Taxonomy" id="449393"/>
    <lineage>
        <taxon>unclassified sequences</taxon>
        <taxon>metagenomes</taxon>
        <taxon>ecological metagenomes</taxon>
    </lineage>
</organism>
<accession>A0A6J5ZXE3</accession>
<protein>
    <submittedName>
        <fullName evidence="1">Unannotated protein</fullName>
    </submittedName>
</protein>
<dbReference type="SUPFAM" id="SSF55961">
    <property type="entry name" value="Bet v1-like"/>
    <property type="match status" value="1"/>
</dbReference>
<dbReference type="InterPro" id="IPR023393">
    <property type="entry name" value="START-like_dom_sf"/>
</dbReference>
<proteinExistence type="predicted"/>
<dbReference type="Pfam" id="PF10604">
    <property type="entry name" value="Polyketide_cyc2"/>
    <property type="match status" value="1"/>
</dbReference>
<evidence type="ECO:0000313" key="1">
    <source>
        <dbReference type="EMBL" id="CAB4345916.1"/>
    </source>
</evidence>
<dbReference type="EMBL" id="CAESAO010000115">
    <property type="protein sequence ID" value="CAB4345916.1"/>
    <property type="molecule type" value="Genomic_DNA"/>
</dbReference>
<dbReference type="AlphaFoldDB" id="A0A6J5ZXE3"/>
<dbReference type="InterPro" id="IPR019587">
    <property type="entry name" value="Polyketide_cyclase/dehydratase"/>
</dbReference>
<gene>
    <name evidence="1" type="ORF">UFOPK3522_01204</name>
</gene>
<reference evidence="1" key="1">
    <citation type="submission" date="2020-05" db="EMBL/GenBank/DDBJ databases">
        <authorList>
            <person name="Chiriac C."/>
            <person name="Salcher M."/>
            <person name="Ghai R."/>
            <person name="Kavagutti S V."/>
        </authorList>
    </citation>
    <scope>NUCLEOTIDE SEQUENCE</scope>
</reference>
<sequence>MFVCERSGRGDQQRAWELISRPQEWSRWAPHVRGAWGLGEGEVRVGARGYARLLGVVPIPATITAVDPGRSWTWQVGPATMVHRVEPTAEGCTVAVEISAPAPIEAALRIGYRPLVDLLLSRLLSESNKPLRVG</sequence>
<dbReference type="Gene3D" id="3.30.530.20">
    <property type="match status" value="1"/>
</dbReference>
<name>A0A6J5ZXE3_9ZZZZ</name>